<protein>
    <submittedName>
        <fullName evidence="3">Tubulin polymerization-promoting protein homolog</fullName>
    </submittedName>
</protein>
<dbReference type="InterPro" id="IPR011992">
    <property type="entry name" value="EF-hand-dom_pair"/>
</dbReference>
<dbReference type="InterPro" id="IPR008907">
    <property type="entry name" value="TPP/p25"/>
</dbReference>
<evidence type="ECO:0000313" key="3">
    <source>
        <dbReference type="RefSeq" id="XP_031767504.1"/>
    </source>
</evidence>
<name>A0A6J1X1I0_GALME</name>
<dbReference type="RefSeq" id="XP_031767504.1">
    <property type="nucleotide sequence ID" value="XM_031911644.2"/>
</dbReference>
<dbReference type="OrthoDB" id="7340997at2759"/>
<accession>A0A6J1X1I0</accession>
<evidence type="ECO:0000256" key="1">
    <source>
        <dbReference type="ARBA" id="ARBA00010994"/>
    </source>
</evidence>
<reference evidence="3" key="1">
    <citation type="submission" date="2025-08" db="UniProtKB">
        <authorList>
            <consortium name="RefSeq"/>
        </authorList>
    </citation>
    <scope>IDENTIFICATION</scope>
    <source>
        <tissue evidence="3">Whole larvae</tissue>
    </source>
</reference>
<dbReference type="Proteomes" id="UP001652740">
    <property type="component" value="Unplaced"/>
</dbReference>
<comment type="similarity">
    <text evidence="1">Belongs to the TPPP family.</text>
</comment>
<sequence length="124" mass="14753">MGEEEQATLDGQFYEFAKLLDTKRDGRTITLYRSDYWMRQAKILDDRKITMTDTGLLFNKFSKTEITFDEWIEFLTELCEVKQLDLEKIQEMLINCGLPGQTPVIVPQYRDYFLTYKPKEKALF</sequence>
<organism evidence="2 3">
    <name type="scientific">Galleria mellonella</name>
    <name type="common">Greater wax moth</name>
    <dbReference type="NCBI Taxonomy" id="7137"/>
    <lineage>
        <taxon>Eukaryota</taxon>
        <taxon>Metazoa</taxon>
        <taxon>Ecdysozoa</taxon>
        <taxon>Arthropoda</taxon>
        <taxon>Hexapoda</taxon>
        <taxon>Insecta</taxon>
        <taxon>Pterygota</taxon>
        <taxon>Neoptera</taxon>
        <taxon>Endopterygota</taxon>
        <taxon>Lepidoptera</taxon>
        <taxon>Glossata</taxon>
        <taxon>Ditrysia</taxon>
        <taxon>Pyraloidea</taxon>
        <taxon>Pyralidae</taxon>
        <taxon>Galleriinae</taxon>
        <taxon>Galleria</taxon>
    </lineage>
</organism>
<evidence type="ECO:0000313" key="2">
    <source>
        <dbReference type="Proteomes" id="UP001652740"/>
    </source>
</evidence>
<dbReference type="SUPFAM" id="SSF47473">
    <property type="entry name" value="EF-hand"/>
    <property type="match status" value="1"/>
</dbReference>
<dbReference type="AlphaFoldDB" id="A0A6J1X1I0"/>
<gene>
    <name evidence="3" type="primary">LOC113521533</name>
</gene>
<keyword evidence="2" id="KW-1185">Reference proteome</keyword>
<dbReference type="GeneID" id="113521533"/>
<dbReference type="Pfam" id="PF05517">
    <property type="entry name" value="p25-alpha"/>
    <property type="match status" value="1"/>
</dbReference>
<dbReference type="GO" id="GO:0046785">
    <property type="term" value="P:microtubule polymerization"/>
    <property type="evidence" value="ECO:0007669"/>
    <property type="project" value="InterPro"/>
</dbReference>
<dbReference type="GO" id="GO:0015631">
    <property type="term" value="F:tubulin binding"/>
    <property type="evidence" value="ECO:0007669"/>
    <property type="project" value="InterPro"/>
</dbReference>
<dbReference type="KEGG" id="gmw:113521533"/>
<proteinExistence type="inferred from homology"/>
<dbReference type="Gene3D" id="1.10.238.10">
    <property type="entry name" value="EF-hand"/>
    <property type="match status" value="1"/>
</dbReference>